<dbReference type="Gene3D" id="3.30.70.1990">
    <property type="match status" value="1"/>
</dbReference>
<evidence type="ECO:0000313" key="2">
    <source>
        <dbReference type="Proteomes" id="UP000799777"/>
    </source>
</evidence>
<dbReference type="EMBL" id="ML978156">
    <property type="protein sequence ID" value="KAF2035751.1"/>
    <property type="molecule type" value="Genomic_DNA"/>
</dbReference>
<dbReference type="InterPro" id="IPR036188">
    <property type="entry name" value="FAD/NAD-bd_sf"/>
</dbReference>
<name>A0A9P4HMM1_9PLEO</name>
<protein>
    <recommendedName>
        <fullName evidence="3">FAD dependent oxidoreductase</fullName>
    </recommendedName>
</protein>
<dbReference type="AlphaFoldDB" id="A0A9P4HMM1"/>
<gene>
    <name evidence="1" type="ORF">EK21DRAFT_96390</name>
</gene>
<evidence type="ECO:0008006" key="3">
    <source>
        <dbReference type="Google" id="ProtNLM"/>
    </source>
</evidence>
<organism evidence="1 2">
    <name type="scientific">Setomelanomma holmii</name>
    <dbReference type="NCBI Taxonomy" id="210430"/>
    <lineage>
        <taxon>Eukaryota</taxon>
        <taxon>Fungi</taxon>
        <taxon>Dikarya</taxon>
        <taxon>Ascomycota</taxon>
        <taxon>Pezizomycotina</taxon>
        <taxon>Dothideomycetes</taxon>
        <taxon>Pleosporomycetidae</taxon>
        <taxon>Pleosporales</taxon>
        <taxon>Pleosporineae</taxon>
        <taxon>Phaeosphaeriaceae</taxon>
        <taxon>Setomelanomma</taxon>
    </lineage>
</organism>
<keyword evidence="2" id="KW-1185">Reference proteome</keyword>
<dbReference type="OrthoDB" id="68575at2759"/>
<evidence type="ECO:0000313" key="1">
    <source>
        <dbReference type="EMBL" id="KAF2035751.1"/>
    </source>
</evidence>
<dbReference type="Proteomes" id="UP000799777">
    <property type="component" value="Unassembled WGS sequence"/>
</dbReference>
<accession>A0A9P4HMM1</accession>
<sequence length="422" mass="46620">MERTTLCTAASTQLQQLISPPIAGFCTLTCWGIGSRNPTQRKSNKVVLRDVAIIGGGAAGTFAAVRLREDYNTSIVLIEPKSHLGGHVSTYLVPQTNTTLQFGVQSYVQNDAALNLFARFAISTQPFASKRLTPLNVDVATGLQLKDYYEPFLEPGYWDFPQPADILGDFLAPFEDFAKDNQLEAAVPRIIAISDVGYGGIRDLLTLHIFQAFGATLTRQVLNNNFFPRLDVLLSSSVQSAKRSESGIEIVVQQGEEDYISKAKRVLFTAPPSLNALSPHEHTCIPENISVNYIPSTAVPSNQLALKDWPYQLRLDSTGPSGLGLFRVVFGANYTMSTDEFKDIVTKSVRKLQEAGTLQGNCSVDFKASSDHTRPQWKLTAQQLKDGFVQDLYALHRYRSTWYTGYAWGGRHTAVLCGRIRT</sequence>
<dbReference type="SUPFAM" id="SSF51905">
    <property type="entry name" value="FAD/NAD(P)-binding domain"/>
    <property type="match status" value="1"/>
</dbReference>
<proteinExistence type="predicted"/>
<reference evidence="1" key="1">
    <citation type="journal article" date="2020" name="Stud. Mycol.">
        <title>101 Dothideomycetes genomes: a test case for predicting lifestyles and emergence of pathogens.</title>
        <authorList>
            <person name="Haridas S."/>
            <person name="Albert R."/>
            <person name="Binder M."/>
            <person name="Bloem J."/>
            <person name="Labutti K."/>
            <person name="Salamov A."/>
            <person name="Andreopoulos B."/>
            <person name="Baker S."/>
            <person name="Barry K."/>
            <person name="Bills G."/>
            <person name="Bluhm B."/>
            <person name="Cannon C."/>
            <person name="Castanera R."/>
            <person name="Culley D."/>
            <person name="Daum C."/>
            <person name="Ezra D."/>
            <person name="Gonzalez J."/>
            <person name="Henrissat B."/>
            <person name="Kuo A."/>
            <person name="Liang C."/>
            <person name="Lipzen A."/>
            <person name="Lutzoni F."/>
            <person name="Magnuson J."/>
            <person name="Mondo S."/>
            <person name="Nolan M."/>
            <person name="Ohm R."/>
            <person name="Pangilinan J."/>
            <person name="Park H.-J."/>
            <person name="Ramirez L."/>
            <person name="Alfaro M."/>
            <person name="Sun H."/>
            <person name="Tritt A."/>
            <person name="Yoshinaga Y."/>
            <person name="Zwiers L.-H."/>
            <person name="Turgeon B."/>
            <person name="Goodwin S."/>
            <person name="Spatafora J."/>
            <person name="Crous P."/>
            <person name="Grigoriev I."/>
        </authorList>
    </citation>
    <scope>NUCLEOTIDE SEQUENCE</scope>
    <source>
        <strain evidence="1">CBS 110217</strain>
    </source>
</reference>
<dbReference type="Gene3D" id="3.50.50.60">
    <property type="entry name" value="FAD/NAD(P)-binding domain"/>
    <property type="match status" value="1"/>
</dbReference>
<dbReference type="Pfam" id="PF13450">
    <property type="entry name" value="NAD_binding_8"/>
    <property type="match status" value="1"/>
</dbReference>
<comment type="caution">
    <text evidence="1">The sequence shown here is derived from an EMBL/GenBank/DDBJ whole genome shotgun (WGS) entry which is preliminary data.</text>
</comment>
<dbReference type="Gene3D" id="1.10.405.20">
    <property type="match status" value="1"/>
</dbReference>